<reference evidence="1 2" key="1">
    <citation type="submission" date="2016-01" db="EMBL/GenBank/DDBJ databases">
        <title>The new phylogeny of the genus Mycobacterium.</title>
        <authorList>
            <person name="Tarcisio F."/>
            <person name="Conor M."/>
            <person name="Antonella G."/>
            <person name="Elisabetta G."/>
            <person name="Giulia F.S."/>
            <person name="Sara T."/>
            <person name="Anna F."/>
            <person name="Clotilde B."/>
            <person name="Roberto B."/>
            <person name="Veronica D.S."/>
            <person name="Fabio R."/>
            <person name="Monica P."/>
            <person name="Olivier J."/>
            <person name="Enrico T."/>
            <person name="Nicola S."/>
        </authorList>
    </citation>
    <scope>NUCLEOTIDE SEQUENCE [LARGE SCALE GENOMIC DNA]</scope>
    <source>
        <strain evidence="1 2">DSM 44166</strain>
    </source>
</reference>
<comment type="caution">
    <text evidence="1">The sequence shown here is derived from an EMBL/GenBank/DDBJ whole genome shotgun (WGS) entry which is preliminary data.</text>
</comment>
<proteinExistence type="predicted"/>
<sequence>MPRGAVGAVAPVVACVAADDGAAAVDDLQALSLSVAHVEGDIYRASCKAGIATRAELANVVAQFDR</sequence>
<gene>
    <name evidence="1" type="ORF">AWC27_17605</name>
</gene>
<evidence type="ECO:0000313" key="1">
    <source>
        <dbReference type="EMBL" id="ORX18199.1"/>
    </source>
</evidence>
<dbReference type="EMBL" id="LQPW01000008">
    <property type="protein sequence ID" value="ORX18199.1"/>
    <property type="molecule type" value="Genomic_DNA"/>
</dbReference>
<dbReference type="OrthoDB" id="3197423at2"/>
<evidence type="ECO:0000313" key="2">
    <source>
        <dbReference type="Proteomes" id="UP000193317"/>
    </source>
</evidence>
<dbReference type="Proteomes" id="UP000193317">
    <property type="component" value="Unassembled WGS sequence"/>
</dbReference>
<dbReference type="RefSeq" id="WP_085668937.1">
    <property type="nucleotide sequence ID" value="NZ_JACKRU010000192.1"/>
</dbReference>
<keyword evidence="2" id="KW-1185">Reference proteome</keyword>
<accession>A0A1X2FJQ7</accession>
<name>A0A1X2FJQ7_MYCSZ</name>
<organism evidence="1 2">
    <name type="scientific">Mycobacterium szulgai</name>
    <dbReference type="NCBI Taxonomy" id="1787"/>
    <lineage>
        <taxon>Bacteria</taxon>
        <taxon>Bacillati</taxon>
        <taxon>Actinomycetota</taxon>
        <taxon>Actinomycetes</taxon>
        <taxon>Mycobacteriales</taxon>
        <taxon>Mycobacteriaceae</taxon>
        <taxon>Mycobacterium</taxon>
    </lineage>
</organism>
<dbReference type="AlphaFoldDB" id="A0A1X2FJQ7"/>
<protein>
    <submittedName>
        <fullName evidence="1">Uncharacterized protein</fullName>
    </submittedName>
</protein>